<dbReference type="KEGG" id="rir:BN877_p0492"/>
<reference evidence="1 2" key="1">
    <citation type="journal article" date="2013" name="Genome Announc.">
        <title>Complete Genome Sequence of the Sesbania Symbiont and Rice Growth-Promoting Endophyte Rhizobium sp. Strain IRBG74.</title>
        <authorList>
            <person name="Crook M.B."/>
            <person name="Mitra S."/>
            <person name="Ane J.M."/>
            <person name="Sadowsky M.J."/>
            <person name="Gyaneshwar P."/>
        </authorList>
    </citation>
    <scope>NUCLEOTIDE SEQUENCE [LARGE SCALE GENOMIC DNA]</scope>
    <source>
        <strain evidence="1 2">IRBG74</strain>
        <plasmid evidence="2">IRBL74_p</plasmid>
    </source>
</reference>
<organism evidence="1 2">
    <name type="scientific">Agrobacterium pusense</name>
    <dbReference type="NCBI Taxonomy" id="648995"/>
    <lineage>
        <taxon>Bacteria</taxon>
        <taxon>Pseudomonadati</taxon>
        <taxon>Pseudomonadota</taxon>
        <taxon>Alphaproteobacteria</taxon>
        <taxon>Hyphomicrobiales</taxon>
        <taxon>Rhizobiaceae</taxon>
        <taxon>Rhizobium/Agrobacterium group</taxon>
        <taxon>Agrobacterium</taxon>
    </lineage>
</organism>
<dbReference type="Proteomes" id="UP000016944">
    <property type="component" value="Plasmid IRBL74_p"/>
</dbReference>
<keyword evidence="1" id="KW-0614">Plasmid</keyword>
<dbReference type="HOGENOM" id="CLU_3029324_0_0_5"/>
<evidence type="ECO:0000313" key="2">
    <source>
        <dbReference type="Proteomes" id="UP000016944"/>
    </source>
</evidence>
<protein>
    <submittedName>
        <fullName evidence="1">Uncharacterized protein</fullName>
    </submittedName>
</protein>
<name>U4Q821_9HYPH</name>
<dbReference type="EMBL" id="HG518324">
    <property type="protein sequence ID" value="CDI12212.1"/>
    <property type="molecule type" value="Genomic_DNA"/>
</dbReference>
<gene>
    <name evidence="1" type="ORF">BN877_p0492</name>
</gene>
<evidence type="ECO:0000313" key="1">
    <source>
        <dbReference type="EMBL" id="CDI12212.1"/>
    </source>
</evidence>
<geneLocation type="plasmid" evidence="1 2">
    <name>IRBL74_p</name>
</geneLocation>
<accession>U4Q821</accession>
<sequence>MALVQNRGSGRRPPFGSITRQTNNVEEALIIFQEAWWAATGFLTGHPEDEISSIL</sequence>
<dbReference type="AlphaFoldDB" id="U4Q821"/>
<proteinExistence type="predicted"/>